<organism evidence="2 3">
    <name type="scientific">Paraburkholderia polaris</name>
    <dbReference type="NCBI Taxonomy" id="2728848"/>
    <lineage>
        <taxon>Bacteria</taxon>
        <taxon>Pseudomonadati</taxon>
        <taxon>Pseudomonadota</taxon>
        <taxon>Betaproteobacteria</taxon>
        <taxon>Burkholderiales</taxon>
        <taxon>Burkholderiaceae</taxon>
        <taxon>Paraburkholderia</taxon>
    </lineage>
</organism>
<evidence type="ECO:0000313" key="3">
    <source>
        <dbReference type="Proteomes" id="UP000544134"/>
    </source>
</evidence>
<keyword evidence="1" id="KW-0812">Transmembrane</keyword>
<sequence>MLAAPFAWVAQMGITETLAAQSCFPHNRPLTAPTWPWLDAAILAVNFACLVLGCWGAFVAWRNVRFVRRNHSGMPGMPGNASGEPALLDGFLARVGAMSSTLFVFALIATDTAVLIVSPCRW</sequence>
<keyword evidence="3" id="KW-1185">Reference proteome</keyword>
<keyword evidence="1" id="KW-0472">Membrane</keyword>
<protein>
    <submittedName>
        <fullName evidence="2">Uncharacterized protein</fullName>
    </submittedName>
</protein>
<evidence type="ECO:0000313" key="2">
    <source>
        <dbReference type="EMBL" id="NMM01777.1"/>
    </source>
</evidence>
<gene>
    <name evidence="2" type="ORF">HHL24_28055</name>
</gene>
<comment type="caution">
    <text evidence="2">The sequence shown here is derived from an EMBL/GenBank/DDBJ whole genome shotgun (WGS) entry which is preliminary data.</text>
</comment>
<keyword evidence="1" id="KW-1133">Transmembrane helix</keyword>
<name>A0A848IRL3_9BURK</name>
<dbReference type="Proteomes" id="UP000544134">
    <property type="component" value="Unassembled WGS sequence"/>
</dbReference>
<reference evidence="2 3" key="1">
    <citation type="submission" date="2020-04" db="EMBL/GenBank/DDBJ databases">
        <title>Paraburkholderia sp. RP-4-7 isolated from soil.</title>
        <authorList>
            <person name="Dahal R.H."/>
        </authorList>
    </citation>
    <scope>NUCLEOTIDE SEQUENCE [LARGE SCALE GENOMIC DNA]</scope>
    <source>
        <strain evidence="2 3">RP-4-7</strain>
    </source>
</reference>
<evidence type="ECO:0000256" key="1">
    <source>
        <dbReference type="SAM" id="Phobius"/>
    </source>
</evidence>
<feature type="transmembrane region" description="Helical" evidence="1">
    <location>
        <begin position="35"/>
        <end position="61"/>
    </location>
</feature>
<dbReference type="AlphaFoldDB" id="A0A848IRL3"/>
<proteinExistence type="predicted"/>
<accession>A0A848IRL3</accession>
<dbReference type="EMBL" id="JABBGJ010000033">
    <property type="protein sequence ID" value="NMM01777.1"/>
    <property type="molecule type" value="Genomic_DNA"/>
</dbReference>